<name>A0A2P6N1Y7_9EUKA</name>
<dbReference type="SUPFAM" id="SSF47954">
    <property type="entry name" value="Cyclin-like"/>
    <property type="match status" value="1"/>
</dbReference>
<dbReference type="STRING" id="1890364.A0A2P6N1Y7"/>
<dbReference type="Proteomes" id="UP000241769">
    <property type="component" value="Unassembled WGS sequence"/>
</dbReference>
<dbReference type="PANTHER" id="PTHR15615">
    <property type="match status" value="1"/>
</dbReference>
<sequence length="477" mass="54768">MCTLYRHRECGASRSLLECSGGYNRSKYSAADFRQNYALTAVHSEKVSIGLSPNTGCTSRLTPLVLPQPTSWSITRQPTAVPQINTHRLRLSFLSLTCKFPTPAPGRGGKYSISGNLVVPQQREATLILYEAIETSATQLLCYDLTFLSRFHHLIFPRRSTFPAFFILRGAVLVITLELSAHVNHSYTGRTQRKFGQEIVRYRYKSNTTYRNRHHTQNTSMKDNNTSIFSILRDRSDIPHLRPDELRNELNFIRSQNDEVYKVILTPVIANALTRLISNEEKNIKSQQRVFDAPEAPSIALSDYLDRIVRYTPCSPETYILALLFLDRLSMGRDIPITSLNVHRLLFTSVLIASKTLDDTTYNNKYYSYVAGIDLQELNGLERKFLNLIDYNLNVSLENFEFYRMAAELNSISAVFQCTRDVLEEFNATERQCTTKKEKRERNRRLRRSRSFTKIEECRNAGRRRSLSTSSPEPLAA</sequence>
<keyword evidence="2" id="KW-1185">Reference proteome</keyword>
<proteinExistence type="predicted"/>
<dbReference type="InParanoid" id="A0A2P6N1Y7"/>
<evidence type="ECO:0000313" key="1">
    <source>
        <dbReference type="EMBL" id="PRP77963.1"/>
    </source>
</evidence>
<comment type="caution">
    <text evidence="1">The sequence shown here is derived from an EMBL/GenBank/DDBJ whole genome shotgun (WGS) entry which is preliminary data.</text>
</comment>
<dbReference type="Pfam" id="PF08613">
    <property type="entry name" value="Cyclin"/>
    <property type="match status" value="1"/>
</dbReference>
<accession>A0A2P6N1Y7</accession>
<dbReference type="GO" id="GO:0019901">
    <property type="term" value="F:protein kinase binding"/>
    <property type="evidence" value="ECO:0007669"/>
    <property type="project" value="InterPro"/>
</dbReference>
<dbReference type="Gene3D" id="1.10.472.10">
    <property type="entry name" value="Cyclin-like"/>
    <property type="match status" value="1"/>
</dbReference>
<dbReference type="AlphaFoldDB" id="A0A2P6N1Y7"/>
<organism evidence="1 2">
    <name type="scientific">Planoprotostelium fungivorum</name>
    <dbReference type="NCBI Taxonomy" id="1890364"/>
    <lineage>
        <taxon>Eukaryota</taxon>
        <taxon>Amoebozoa</taxon>
        <taxon>Evosea</taxon>
        <taxon>Variosea</taxon>
        <taxon>Cavosteliida</taxon>
        <taxon>Cavosteliaceae</taxon>
        <taxon>Planoprotostelium</taxon>
    </lineage>
</organism>
<gene>
    <name evidence="1" type="ORF">PROFUN_14067</name>
</gene>
<dbReference type="EMBL" id="MDYQ01000249">
    <property type="protein sequence ID" value="PRP77963.1"/>
    <property type="molecule type" value="Genomic_DNA"/>
</dbReference>
<dbReference type="InterPro" id="IPR013922">
    <property type="entry name" value="Cyclin_PHO80-like"/>
</dbReference>
<reference evidence="1 2" key="1">
    <citation type="journal article" date="2018" name="Genome Biol. Evol.">
        <title>Multiple Roots of Fruiting Body Formation in Amoebozoa.</title>
        <authorList>
            <person name="Hillmann F."/>
            <person name="Forbes G."/>
            <person name="Novohradska S."/>
            <person name="Ferling I."/>
            <person name="Riege K."/>
            <person name="Groth M."/>
            <person name="Westermann M."/>
            <person name="Marz M."/>
            <person name="Spaller T."/>
            <person name="Winckler T."/>
            <person name="Schaap P."/>
            <person name="Glockner G."/>
        </authorList>
    </citation>
    <scope>NUCLEOTIDE SEQUENCE [LARGE SCALE GENOMIC DNA]</scope>
    <source>
        <strain evidence="1 2">Jena</strain>
    </source>
</reference>
<dbReference type="InterPro" id="IPR036915">
    <property type="entry name" value="Cyclin-like_sf"/>
</dbReference>
<dbReference type="OrthoDB" id="337735at2759"/>
<protein>
    <submittedName>
        <fullName evidence="1">Uncharacterized protein</fullName>
    </submittedName>
</protein>
<evidence type="ECO:0000313" key="2">
    <source>
        <dbReference type="Proteomes" id="UP000241769"/>
    </source>
</evidence>
<dbReference type="PANTHER" id="PTHR15615:SF108">
    <property type="entry name" value="PROTEIN CNPPD1"/>
    <property type="match status" value="1"/>
</dbReference>
<dbReference type="CDD" id="cd20558">
    <property type="entry name" value="CYCLIN_ScPCL7-like"/>
    <property type="match status" value="1"/>
</dbReference>